<dbReference type="EMBL" id="KV426084">
    <property type="protein sequence ID" value="KZV89012.1"/>
    <property type="molecule type" value="Genomic_DNA"/>
</dbReference>
<dbReference type="InterPro" id="IPR032675">
    <property type="entry name" value="LRR_dom_sf"/>
</dbReference>
<dbReference type="SUPFAM" id="SSF52047">
    <property type="entry name" value="RNI-like"/>
    <property type="match status" value="1"/>
</dbReference>
<evidence type="ECO:0008006" key="3">
    <source>
        <dbReference type="Google" id="ProtNLM"/>
    </source>
</evidence>
<feature type="non-terminal residue" evidence="1">
    <location>
        <position position="311"/>
    </location>
</feature>
<dbReference type="Gene3D" id="3.80.10.10">
    <property type="entry name" value="Ribonuclease Inhibitor"/>
    <property type="match status" value="1"/>
</dbReference>
<dbReference type="Proteomes" id="UP000077266">
    <property type="component" value="Unassembled WGS sequence"/>
</dbReference>
<accession>A0A165FHN6</accession>
<keyword evidence="2" id="KW-1185">Reference proteome</keyword>
<sequence>DALLPLLFRHVACRTASQYKAFMDMISSKPLLNLGADAITLSLDHPLAGTVQIDYAAFFDVFSSLVGVSLSSLDSPITDALPSLARGCGRTLRTLELASSDYDSTISFEVLEDLAALEELRIDCEHAKFSASRSVNTFQNLRRLHAASFHGSLFTALSKLSLPNIQHLHVAMGMRKTDTFIKKHGSKLVYLAVPVGLNQTNMDALTSLKTLEILDTKKRVVFSMFANGSLQEIRISLASPLEYCREALAEFSKARLPALRKIIIADEDDIWPASDRAIAKSFWPRIAETFAAHGVTVVDSTDRAWRPRLQV</sequence>
<dbReference type="AlphaFoldDB" id="A0A165FHN6"/>
<name>A0A165FHN6_EXIGL</name>
<gene>
    <name evidence="1" type="ORF">EXIGLDRAFT_722054</name>
</gene>
<evidence type="ECO:0000313" key="2">
    <source>
        <dbReference type="Proteomes" id="UP000077266"/>
    </source>
</evidence>
<organism evidence="1 2">
    <name type="scientific">Exidia glandulosa HHB12029</name>
    <dbReference type="NCBI Taxonomy" id="1314781"/>
    <lineage>
        <taxon>Eukaryota</taxon>
        <taxon>Fungi</taxon>
        <taxon>Dikarya</taxon>
        <taxon>Basidiomycota</taxon>
        <taxon>Agaricomycotina</taxon>
        <taxon>Agaricomycetes</taxon>
        <taxon>Auriculariales</taxon>
        <taxon>Exidiaceae</taxon>
        <taxon>Exidia</taxon>
    </lineage>
</organism>
<evidence type="ECO:0000313" key="1">
    <source>
        <dbReference type="EMBL" id="KZV89012.1"/>
    </source>
</evidence>
<protein>
    <recommendedName>
        <fullName evidence="3">F-box domain-containing protein</fullName>
    </recommendedName>
</protein>
<feature type="non-terminal residue" evidence="1">
    <location>
        <position position="1"/>
    </location>
</feature>
<reference evidence="1 2" key="1">
    <citation type="journal article" date="2016" name="Mol. Biol. Evol.">
        <title>Comparative Genomics of Early-Diverging Mushroom-Forming Fungi Provides Insights into the Origins of Lignocellulose Decay Capabilities.</title>
        <authorList>
            <person name="Nagy L.G."/>
            <person name="Riley R."/>
            <person name="Tritt A."/>
            <person name="Adam C."/>
            <person name="Daum C."/>
            <person name="Floudas D."/>
            <person name="Sun H."/>
            <person name="Yadav J.S."/>
            <person name="Pangilinan J."/>
            <person name="Larsson K.H."/>
            <person name="Matsuura K."/>
            <person name="Barry K."/>
            <person name="Labutti K."/>
            <person name="Kuo R."/>
            <person name="Ohm R.A."/>
            <person name="Bhattacharya S.S."/>
            <person name="Shirouzu T."/>
            <person name="Yoshinaga Y."/>
            <person name="Martin F.M."/>
            <person name="Grigoriev I.V."/>
            <person name="Hibbett D.S."/>
        </authorList>
    </citation>
    <scope>NUCLEOTIDE SEQUENCE [LARGE SCALE GENOMIC DNA]</scope>
    <source>
        <strain evidence="1 2">HHB12029</strain>
    </source>
</reference>
<dbReference type="InParanoid" id="A0A165FHN6"/>
<proteinExistence type="predicted"/>